<evidence type="ECO:0000256" key="1">
    <source>
        <dbReference type="SAM" id="Phobius"/>
    </source>
</evidence>
<dbReference type="AlphaFoldDB" id="Q7MF77"/>
<feature type="transmembrane region" description="Helical" evidence="1">
    <location>
        <begin position="6"/>
        <end position="25"/>
    </location>
</feature>
<organism evidence="2 3">
    <name type="scientific">Vibrio vulnificus (strain YJ016)</name>
    <dbReference type="NCBI Taxonomy" id="196600"/>
    <lineage>
        <taxon>Bacteria</taxon>
        <taxon>Pseudomonadati</taxon>
        <taxon>Pseudomonadota</taxon>
        <taxon>Gammaproteobacteria</taxon>
        <taxon>Vibrionales</taxon>
        <taxon>Vibrionaceae</taxon>
        <taxon>Vibrio</taxon>
    </lineage>
</organism>
<name>Q7MF77_VIBVY</name>
<dbReference type="eggNOG" id="ENOG5030HQI">
    <property type="taxonomic scope" value="Bacteria"/>
</dbReference>
<evidence type="ECO:0000313" key="2">
    <source>
        <dbReference type="EMBL" id="BAC96469.1"/>
    </source>
</evidence>
<evidence type="ECO:0000313" key="3">
    <source>
        <dbReference type="Proteomes" id="UP000002675"/>
    </source>
</evidence>
<gene>
    <name evidence="2" type="ordered locus">VVA0442</name>
</gene>
<keyword evidence="1" id="KW-0812">Transmembrane</keyword>
<keyword evidence="1" id="KW-1133">Transmembrane helix</keyword>
<proteinExistence type="predicted"/>
<dbReference type="HOGENOM" id="CLU_091012_0_0_6"/>
<reference evidence="2 3" key="1">
    <citation type="journal article" date="2003" name="Genome Res.">
        <title>Comparative genome analysis of Vibrio vulnificus, a marine pathogen.</title>
        <authorList>
            <person name="Chen C.Y."/>
            <person name="Wu K.M."/>
            <person name="Chang Y.C."/>
            <person name="Chang C.H."/>
            <person name="Tsai H.C."/>
            <person name="Liao T.L."/>
            <person name="Liu Y.M."/>
            <person name="Chen H.J."/>
            <person name="Shen A.B."/>
            <person name="Li J.C."/>
            <person name="Su T.L."/>
            <person name="Shao C.P."/>
            <person name="Lee C.T."/>
            <person name="Hor L.I."/>
            <person name="Tsai S.F."/>
        </authorList>
    </citation>
    <scope>NUCLEOTIDE SEQUENCE [LARGE SCALE GENOMIC DNA]</scope>
    <source>
        <strain evidence="2 3">YJ016</strain>
    </source>
</reference>
<dbReference type="STRING" id="672.VV93_v1c34260"/>
<accession>Q7MF77</accession>
<feature type="transmembrane region" description="Helical" evidence="1">
    <location>
        <begin position="45"/>
        <end position="65"/>
    </location>
</feature>
<dbReference type="EMBL" id="BA000038">
    <property type="protein sequence ID" value="BAC96469.1"/>
    <property type="molecule type" value="Genomic_DNA"/>
</dbReference>
<dbReference type="Proteomes" id="UP000002675">
    <property type="component" value="Chromosome II"/>
</dbReference>
<sequence>MFLLYCPPLFLSLDLHLLIIIRNAFKVCTIQTMSPMKMKKRILPIPLILLIPIVMLAVVMTAGIYRFTLSDEEILAKFPSQQIAADAIVERLTGIKTANPLTVLVPESKAFALMTDFDVENAIVVGQYDSGAERGSVTVFAQYWRELEADKASWFVAPLAISNQGSGHFYYLGLFKYDPVPRRVVMTDAQFLGDRIRLDKLTKTENSSILLSYQQHSANQSFSEQPLEIVVQEFLRQGDKLKPNK</sequence>
<keyword evidence="1" id="KW-0472">Membrane</keyword>
<protein>
    <submittedName>
        <fullName evidence="2">Uncharacterized protein</fullName>
    </submittedName>
</protein>
<dbReference type="KEGG" id="vvy:VVA0442"/>